<dbReference type="InterPro" id="IPR003141">
    <property type="entry name" value="Pol/His_phosphatase_N"/>
</dbReference>
<sequence length="1166" mass="133840">MKEGSKEGFAGDFVHLHVHTEYSLLDGFTTIDKVMDRIKELGMKALAITDHGSMFGVIDFYKAAIKKGIKPIIGCEVYTASRTMKDKDPNRDKHQGHLVLLAKDMEGYQNLIKLVSKSYLYGFYYKPRVDYNELEKYSKGLIVLSSCLAGDIQQYLLKGSYEKAKELAIRLRGIYGEDNFYLELQDHHLKEQKEVNQQLLRLSKETGIPLVATNDVHYINKEDAEAHDILLCIQTGKILEDKDRMKFPNDEFYLKSTEEMEALFPYAKEALENTVKIAERCNVDFDFNTIHLPQYHTPQGYNVQQYFREQCYKGLKKRYGSPSPEIEERLEYELRVIEEMGYAEYFLIVWDFIQYAKNHNIPVGPGRGSAAGSIVAYTLEITDVDSIKYNLIFERFLNPERVSMPDIDIDFCYERREEVIEYVKRKYGEEKVAQIITFGTMAARAAIRDVGRVVNLPYNVVDRIAKEVPFAIGMTINKALQINPQLKKLYDEDQEAQYLIEMAKKLEGMPRHASTHAAGVVISKKALDEYVPLYMHDNSVTTQFPMGTLEELGLLKMDFLGLRTLTVIKDAKKLIEENHGIKIDFSNCSYDDKKVYQLISRGDTLGLFQLESAGMIQFMKDLKPTSIEDIIAGISLFRPGPMDSIPKYIAYKNDPSKIEYLHEKLKPILEVTYGCLIYQEQVMQIVRELAGYSYGRSDLVRRAMSKKKMDVMEEERQYFIYGKEDDEGNIEIQGCIRNGVPEDIGNKIYDDMIDFANYAFNKSHGASYAVLGYQTAYLKAHYPVEFMAALITSVMGNTSKVAQYIQDCKRMGIDILPPDINKSFGTFTVEGKKIRFGLAAVKNVGVSMIEIMVKTRGEKGRFTSFTDFCQKVDAKDLNKRAVESLIKCGAFDNLNILRAQLMAVYERILDSVNQDKRRNIQGQIGIFDMTGDSNTSFKTDPLPNIKEFTDKIKLNMEKDVLGLYISGHPLLEFQQELKCLTTANSHDFIEIMENPEESEYKDGQQVRIGGMILEKTTKTTRNNQLMAFITLEDLFGTMECIVFPKIFDNHDHLLQEGNFLLMEGTLNLKDEEKPKLLTNKIKPLIKMETNKLYVKIKDEEDIVLVKKAKHIFKKYHGNVPVYVYIEKDHKTLRADRDLWVKLSEELIKELISIFGEEAVKVKKGIK</sequence>
<keyword evidence="8" id="KW-0239">DNA-directed DNA polymerase</keyword>
<dbReference type="Pfam" id="PF02811">
    <property type="entry name" value="PHP"/>
    <property type="match status" value="1"/>
</dbReference>
<dbReference type="InterPro" id="IPR004013">
    <property type="entry name" value="PHP_dom"/>
</dbReference>
<dbReference type="InterPro" id="IPR004365">
    <property type="entry name" value="NA-bd_OB_tRNA"/>
</dbReference>
<dbReference type="InterPro" id="IPR004805">
    <property type="entry name" value="DnaE2/DnaE/PolC"/>
</dbReference>
<dbReference type="InterPro" id="IPR011708">
    <property type="entry name" value="DNA_pol3_alpha_NTPase_dom"/>
</dbReference>
<dbReference type="AlphaFoldDB" id="A0A1G9HBW4"/>
<evidence type="ECO:0000313" key="12">
    <source>
        <dbReference type="EMBL" id="SDL10326.1"/>
    </source>
</evidence>
<dbReference type="InterPro" id="IPR016195">
    <property type="entry name" value="Pol/histidinol_Pase-like"/>
</dbReference>
<keyword evidence="7" id="KW-0235">DNA replication</keyword>
<dbReference type="NCBIfam" id="TIGR00594">
    <property type="entry name" value="polc"/>
    <property type="match status" value="1"/>
</dbReference>
<dbReference type="GO" id="GO:0003887">
    <property type="term" value="F:DNA-directed DNA polymerase activity"/>
    <property type="evidence" value="ECO:0007669"/>
    <property type="project" value="UniProtKB-KW"/>
</dbReference>
<dbReference type="PANTHER" id="PTHR32294">
    <property type="entry name" value="DNA POLYMERASE III SUBUNIT ALPHA"/>
    <property type="match status" value="1"/>
</dbReference>
<keyword evidence="13" id="KW-1185">Reference proteome</keyword>
<evidence type="ECO:0000256" key="3">
    <source>
        <dbReference type="ARBA" id="ARBA00012417"/>
    </source>
</evidence>
<evidence type="ECO:0000256" key="1">
    <source>
        <dbReference type="ARBA" id="ARBA00004496"/>
    </source>
</evidence>
<reference evidence="12 13" key="1">
    <citation type="submission" date="2016-10" db="EMBL/GenBank/DDBJ databases">
        <authorList>
            <person name="de Groot N.N."/>
        </authorList>
    </citation>
    <scope>NUCLEOTIDE SEQUENCE [LARGE SCALE GENOMIC DNA]</scope>
    <source>
        <strain evidence="12 13">DSM 18346</strain>
    </source>
</reference>
<dbReference type="RefSeq" id="WP_090554335.1">
    <property type="nucleotide sequence ID" value="NZ_FNFP01000008.1"/>
</dbReference>
<keyword evidence="5" id="KW-0808">Transferase</keyword>
<evidence type="ECO:0000313" key="13">
    <source>
        <dbReference type="Proteomes" id="UP000198718"/>
    </source>
</evidence>
<evidence type="ECO:0000256" key="10">
    <source>
        <dbReference type="ARBA" id="ARBA00049244"/>
    </source>
</evidence>
<evidence type="ECO:0000256" key="4">
    <source>
        <dbReference type="ARBA" id="ARBA00019114"/>
    </source>
</evidence>
<comment type="similarity">
    <text evidence="2">Belongs to the DNA polymerase type-C family. DnaE subfamily.</text>
</comment>
<evidence type="ECO:0000256" key="8">
    <source>
        <dbReference type="ARBA" id="ARBA00022932"/>
    </source>
</evidence>
<evidence type="ECO:0000259" key="11">
    <source>
        <dbReference type="SMART" id="SM00481"/>
    </source>
</evidence>
<dbReference type="GO" id="GO:0008408">
    <property type="term" value="F:3'-5' exonuclease activity"/>
    <property type="evidence" value="ECO:0007669"/>
    <property type="project" value="InterPro"/>
</dbReference>
<dbReference type="InterPro" id="IPR029460">
    <property type="entry name" value="DNAPol_HHH"/>
</dbReference>
<evidence type="ECO:0000256" key="6">
    <source>
        <dbReference type="ARBA" id="ARBA00022695"/>
    </source>
</evidence>
<dbReference type="Pfam" id="PF14579">
    <property type="entry name" value="HHH_6"/>
    <property type="match status" value="1"/>
</dbReference>
<evidence type="ECO:0000256" key="7">
    <source>
        <dbReference type="ARBA" id="ARBA00022705"/>
    </source>
</evidence>
<evidence type="ECO:0000256" key="5">
    <source>
        <dbReference type="ARBA" id="ARBA00022679"/>
    </source>
</evidence>
<dbReference type="CDD" id="cd04485">
    <property type="entry name" value="DnaE_OBF"/>
    <property type="match status" value="1"/>
</dbReference>
<dbReference type="NCBIfam" id="NF005298">
    <property type="entry name" value="PRK06826.1"/>
    <property type="match status" value="1"/>
</dbReference>
<dbReference type="CDD" id="cd12113">
    <property type="entry name" value="PHP_PolIIIA_DnaE3"/>
    <property type="match status" value="1"/>
</dbReference>
<dbReference type="SUPFAM" id="SSF89550">
    <property type="entry name" value="PHP domain-like"/>
    <property type="match status" value="1"/>
</dbReference>
<keyword evidence="6" id="KW-0548">Nucleotidyltransferase</keyword>
<dbReference type="Proteomes" id="UP000198718">
    <property type="component" value="Unassembled WGS sequence"/>
</dbReference>
<dbReference type="Pfam" id="PF17657">
    <property type="entry name" value="DNA_pol3_finger"/>
    <property type="match status" value="1"/>
</dbReference>
<dbReference type="GO" id="GO:0006260">
    <property type="term" value="P:DNA replication"/>
    <property type="evidence" value="ECO:0007669"/>
    <property type="project" value="UniProtKB-KW"/>
</dbReference>
<dbReference type="GO" id="GO:0005737">
    <property type="term" value="C:cytoplasm"/>
    <property type="evidence" value="ECO:0007669"/>
    <property type="project" value="UniProtKB-SubCell"/>
</dbReference>
<dbReference type="SMART" id="SM00481">
    <property type="entry name" value="POLIIIAc"/>
    <property type="match status" value="1"/>
</dbReference>
<protein>
    <recommendedName>
        <fullName evidence="4">DNA polymerase III subunit alpha</fullName>
        <ecNumber evidence="3">2.7.7.7</ecNumber>
    </recommendedName>
</protein>
<dbReference type="Gene3D" id="1.10.10.1600">
    <property type="entry name" value="Bacterial DNA polymerase III alpha subunit, thumb domain"/>
    <property type="match status" value="1"/>
</dbReference>
<dbReference type="PANTHER" id="PTHR32294:SF0">
    <property type="entry name" value="DNA POLYMERASE III SUBUNIT ALPHA"/>
    <property type="match status" value="1"/>
</dbReference>
<proteinExistence type="inferred from homology"/>
<evidence type="ECO:0000256" key="2">
    <source>
        <dbReference type="ARBA" id="ARBA00009496"/>
    </source>
</evidence>
<feature type="domain" description="Polymerase/histidinol phosphatase N-terminal" evidence="11">
    <location>
        <begin position="14"/>
        <end position="81"/>
    </location>
</feature>
<dbReference type="EMBL" id="FNFP01000008">
    <property type="protein sequence ID" value="SDL10326.1"/>
    <property type="molecule type" value="Genomic_DNA"/>
</dbReference>
<dbReference type="GO" id="GO:0003676">
    <property type="term" value="F:nucleic acid binding"/>
    <property type="evidence" value="ECO:0007669"/>
    <property type="project" value="InterPro"/>
</dbReference>
<comment type="function">
    <text evidence="9">DNA polymerase III is a complex, multichain enzyme responsible for most of the replicative synthesis in bacteria. This DNA polymerase also exhibits 3' to 5' exonuclease activity. The alpha chain is the DNA polymerase.</text>
</comment>
<dbReference type="Gene3D" id="3.20.20.140">
    <property type="entry name" value="Metal-dependent hydrolases"/>
    <property type="match status" value="1"/>
</dbReference>
<gene>
    <name evidence="12" type="ORF">SAMN05660472_02615</name>
</gene>
<dbReference type="Pfam" id="PF01336">
    <property type="entry name" value="tRNA_anti-codon"/>
    <property type="match status" value="1"/>
</dbReference>
<name>A0A1G9HBW4_9FIRM</name>
<comment type="catalytic activity">
    <reaction evidence="10">
        <text>DNA(n) + a 2'-deoxyribonucleoside 5'-triphosphate = DNA(n+1) + diphosphate</text>
        <dbReference type="Rhea" id="RHEA:22508"/>
        <dbReference type="Rhea" id="RHEA-COMP:17339"/>
        <dbReference type="Rhea" id="RHEA-COMP:17340"/>
        <dbReference type="ChEBI" id="CHEBI:33019"/>
        <dbReference type="ChEBI" id="CHEBI:61560"/>
        <dbReference type="ChEBI" id="CHEBI:173112"/>
        <dbReference type="EC" id="2.7.7.7"/>
    </reaction>
</comment>
<accession>A0A1G9HBW4</accession>
<organism evidence="12 13">
    <name type="scientific">Natronincola ferrireducens</name>
    <dbReference type="NCBI Taxonomy" id="393762"/>
    <lineage>
        <taxon>Bacteria</taxon>
        <taxon>Bacillati</taxon>
        <taxon>Bacillota</taxon>
        <taxon>Clostridia</taxon>
        <taxon>Peptostreptococcales</taxon>
        <taxon>Natronincolaceae</taxon>
        <taxon>Natronincola</taxon>
    </lineage>
</organism>
<dbReference type="InterPro" id="IPR040982">
    <property type="entry name" value="DNA_pol3_finger"/>
</dbReference>
<dbReference type="Gene3D" id="1.10.150.870">
    <property type="match status" value="1"/>
</dbReference>
<dbReference type="STRING" id="393762.SAMN05660472_02615"/>
<evidence type="ECO:0000256" key="9">
    <source>
        <dbReference type="ARBA" id="ARBA00025611"/>
    </source>
</evidence>
<dbReference type="InterPro" id="IPR041931">
    <property type="entry name" value="DNA_pol3_alpha_thumb_dom"/>
</dbReference>
<dbReference type="OrthoDB" id="9803237at2"/>
<dbReference type="EC" id="2.7.7.7" evidence="3"/>
<dbReference type="NCBIfam" id="NF004226">
    <property type="entry name" value="PRK05673.1"/>
    <property type="match status" value="1"/>
</dbReference>
<comment type="subcellular location">
    <subcellularLocation>
        <location evidence="1">Cytoplasm</location>
    </subcellularLocation>
</comment>
<dbReference type="Pfam" id="PF07733">
    <property type="entry name" value="DNA_pol3_alpha"/>
    <property type="match status" value="1"/>
</dbReference>